<feature type="transmembrane region" description="Helical" evidence="2">
    <location>
        <begin position="352"/>
        <end position="372"/>
    </location>
</feature>
<dbReference type="EMBL" id="AAGUAT010000134">
    <property type="protein sequence ID" value="EBR9859209.1"/>
    <property type="molecule type" value="Genomic_DNA"/>
</dbReference>
<feature type="transmembrane region" description="Helical" evidence="2">
    <location>
        <begin position="12"/>
        <end position="28"/>
    </location>
</feature>
<comment type="caution">
    <text evidence="4">The sequence shown here is derived from an EMBL/GenBank/DDBJ whole genome shotgun (WGS) entry which is preliminary data.</text>
</comment>
<name>A0A5U8T0B1_SALET</name>
<feature type="transmembrane region" description="Helical" evidence="2">
    <location>
        <begin position="249"/>
        <end position="270"/>
    </location>
</feature>
<reference evidence="4" key="1">
    <citation type="submission" date="2018-07" db="EMBL/GenBank/DDBJ databases">
        <authorList>
            <person name="Ashton P.M."/>
            <person name="Dallman T."/>
            <person name="Nair S."/>
            <person name="De Pinna E."/>
            <person name="Peters T."/>
            <person name="Grant K."/>
        </authorList>
    </citation>
    <scope>NUCLEOTIDE SEQUENCE</scope>
    <source>
        <strain evidence="4">296838</strain>
    </source>
</reference>
<feature type="region of interest" description="Disordered" evidence="1">
    <location>
        <begin position="567"/>
        <end position="593"/>
    </location>
</feature>
<feature type="domain" description="DUF7057" evidence="3">
    <location>
        <begin position="437"/>
        <end position="565"/>
    </location>
</feature>
<organism evidence="4">
    <name type="scientific">Salmonella enterica subsp. enterica serovar Chester</name>
    <dbReference type="NCBI Taxonomy" id="149386"/>
    <lineage>
        <taxon>Bacteria</taxon>
        <taxon>Pseudomonadati</taxon>
        <taxon>Pseudomonadota</taxon>
        <taxon>Gammaproteobacteria</taxon>
        <taxon>Enterobacterales</taxon>
        <taxon>Enterobacteriaceae</taxon>
        <taxon>Salmonella</taxon>
    </lineage>
</organism>
<keyword evidence="2" id="KW-0812">Transmembrane</keyword>
<feature type="transmembrane region" description="Helical" evidence="2">
    <location>
        <begin position="186"/>
        <end position="209"/>
    </location>
</feature>
<feature type="transmembrane region" description="Helical" evidence="2">
    <location>
        <begin position="73"/>
        <end position="92"/>
    </location>
</feature>
<dbReference type="InterPro" id="IPR055485">
    <property type="entry name" value="DUF7057"/>
</dbReference>
<dbReference type="AlphaFoldDB" id="A0A5U8T0B1"/>
<keyword evidence="2" id="KW-0472">Membrane</keyword>
<proteinExistence type="predicted"/>
<feature type="transmembrane region" description="Helical" evidence="2">
    <location>
        <begin position="145"/>
        <end position="170"/>
    </location>
</feature>
<keyword evidence="2" id="KW-1133">Transmembrane helix</keyword>
<dbReference type="Pfam" id="PF23167">
    <property type="entry name" value="DUF7057"/>
    <property type="match status" value="1"/>
</dbReference>
<evidence type="ECO:0000313" key="4">
    <source>
        <dbReference type="EMBL" id="EBR9859209.1"/>
    </source>
</evidence>
<protein>
    <submittedName>
        <fullName evidence="4">DUF4153 domain-containing protein</fullName>
    </submittedName>
</protein>
<feature type="transmembrane region" description="Helical" evidence="2">
    <location>
        <begin position="318"/>
        <end position="340"/>
    </location>
</feature>
<feature type="transmembrane region" description="Helical" evidence="2">
    <location>
        <begin position="104"/>
        <end position="124"/>
    </location>
</feature>
<evidence type="ECO:0000256" key="2">
    <source>
        <dbReference type="SAM" id="Phobius"/>
    </source>
</evidence>
<feature type="transmembrane region" description="Helical" evidence="2">
    <location>
        <begin position="221"/>
        <end position="243"/>
    </location>
</feature>
<evidence type="ECO:0000256" key="1">
    <source>
        <dbReference type="SAM" id="MobiDB-lite"/>
    </source>
</evidence>
<accession>A0A5U8T0B1</accession>
<gene>
    <name evidence="4" type="ORF">DS524_26065</name>
</gene>
<sequence>MKNSALQAPASRFVYVIVIVVALLQGLTLNATSDYLIRSSWQVPGSLVWLPMLLALFVPSVFSYLINRFSSAALWAGLLLTAVLCVWMNFWYLSEATAGHTRELSSLIPLMVLLFWLILPWFQLRQLSGSWNPDYVLLTEQYVRNTVLGALAGLIGLLVMGMLFLAVYLFRIVNLEFLSDWLNDSLYFWMSFCLGFNISLVFIRTVFTFSTGKIVGYVARVLLPLLTVIGVIAAGGLLLSVVTGVRVSGLGSFTMIWFVSLNILLLNLVYGNECVPRFRSWLNGLVLAGVLLLNVFSLLSVYGILVRVNQYSWSIDRLYGFCIALFLAVVVLAYSAALLWKRSGWAGLLGPVNKAGLLILMAIILVISSPLADFKQITANSILAGIEKGRIKVTSDIRYTLEDLGKRGEAALAVLNENPEYSKALTYSSYDQDNRRTLREVMLTVAGSPALPESWWEGKYDVTRAWFCTESSAGGECLGFMADADGDGQDDALVCVSGYSDLSFYCQIWQQATEVTDGQPDKQVWEERDYQDIQYASEEEKQAAWAALKAGHYSLKPKVWMMVVPEPEKGAEPEQAPEVIQEPATPAPLVIQP</sequence>
<feature type="transmembrane region" description="Helical" evidence="2">
    <location>
        <begin position="48"/>
        <end position="66"/>
    </location>
</feature>
<feature type="transmembrane region" description="Helical" evidence="2">
    <location>
        <begin position="282"/>
        <end position="306"/>
    </location>
</feature>
<evidence type="ECO:0000259" key="3">
    <source>
        <dbReference type="Pfam" id="PF23167"/>
    </source>
</evidence>